<feature type="chain" id="PRO_5025413445" description="Lipoprotein" evidence="1">
    <location>
        <begin position="21"/>
        <end position="159"/>
    </location>
</feature>
<accession>A0A6C0GUD3</accession>
<evidence type="ECO:0000313" key="2">
    <source>
        <dbReference type="EMBL" id="QHT71656.1"/>
    </source>
</evidence>
<proteinExistence type="predicted"/>
<evidence type="ECO:0000313" key="3">
    <source>
        <dbReference type="Proteomes" id="UP000480178"/>
    </source>
</evidence>
<gene>
    <name evidence="2" type="ORF">GXP67_35800</name>
</gene>
<dbReference type="RefSeq" id="WP_162447589.1">
    <property type="nucleotide sequence ID" value="NZ_CP048222.1"/>
</dbReference>
<sequence length="159" mass="18424">MKKKWKYCLAIIVTILAASCKIVENTIGKPIMEVFAIPVSNQDLMQLQISLHHYRQLSNKWPNNVEDLIEANKKDSIEVGFSKFHVLHWKPIGDSLRVAYTLHYEESDTIPYKYLSGVFYGLPKIDTAFFSHIQIKGERKDGTMRFESKAYGNKRKKSK</sequence>
<dbReference type="EMBL" id="CP048222">
    <property type="protein sequence ID" value="QHT71656.1"/>
    <property type="molecule type" value="Genomic_DNA"/>
</dbReference>
<keyword evidence="3" id="KW-1185">Reference proteome</keyword>
<evidence type="ECO:0000256" key="1">
    <source>
        <dbReference type="SAM" id="SignalP"/>
    </source>
</evidence>
<dbReference type="AlphaFoldDB" id="A0A6C0GUD3"/>
<name>A0A6C0GUD3_9BACT</name>
<protein>
    <recommendedName>
        <fullName evidence="4">Lipoprotein</fullName>
    </recommendedName>
</protein>
<organism evidence="2 3">
    <name type="scientific">Rhodocytophaga rosea</name>
    <dbReference type="NCBI Taxonomy" id="2704465"/>
    <lineage>
        <taxon>Bacteria</taxon>
        <taxon>Pseudomonadati</taxon>
        <taxon>Bacteroidota</taxon>
        <taxon>Cytophagia</taxon>
        <taxon>Cytophagales</taxon>
        <taxon>Rhodocytophagaceae</taxon>
        <taxon>Rhodocytophaga</taxon>
    </lineage>
</organism>
<dbReference type="Proteomes" id="UP000480178">
    <property type="component" value="Chromosome"/>
</dbReference>
<reference evidence="2 3" key="1">
    <citation type="submission" date="2020-01" db="EMBL/GenBank/DDBJ databases">
        <authorList>
            <person name="Kim M.K."/>
        </authorList>
    </citation>
    <scope>NUCLEOTIDE SEQUENCE [LARGE SCALE GENOMIC DNA]</scope>
    <source>
        <strain evidence="2 3">172606-1</strain>
    </source>
</reference>
<dbReference type="PROSITE" id="PS51257">
    <property type="entry name" value="PROKAR_LIPOPROTEIN"/>
    <property type="match status" value="1"/>
</dbReference>
<keyword evidence="1" id="KW-0732">Signal</keyword>
<dbReference type="KEGG" id="rhoz:GXP67_35800"/>
<evidence type="ECO:0008006" key="4">
    <source>
        <dbReference type="Google" id="ProtNLM"/>
    </source>
</evidence>
<feature type="signal peptide" evidence="1">
    <location>
        <begin position="1"/>
        <end position="20"/>
    </location>
</feature>